<comment type="caution">
    <text evidence="2">The sequence shown here is derived from an EMBL/GenBank/DDBJ whole genome shotgun (WGS) entry which is preliminary data.</text>
</comment>
<proteinExistence type="predicted"/>
<protein>
    <recommendedName>
        <fullName evidence="1">WYL domain-containing protein</fullName>
    </recommendedName>
</protein>
<sequence>MDLIDNIMARVVAAGAEGVKISALASEFNMRSHQIFMLFRPLPARTEITFTTNEQGEVTVAERDQRLSALNAMVLRDPDHFPSIYFAALNAEDGEDFEGDDAADHRESLRRLPHDDATKLDAEFADDLVIDRNTIVGNLELTFDELCGLYEYVASAGASGFIDPKQATNLGEKLFAAIPDYIRPWLKSPSGPLDSDQRRVRIIYKIIRTAMTEFRAVKIVYMSEDSRLTVRTIRPFRFIPTQTGILVYSHCYLRESLRHFRLDRIISAIVVEDAVVETE</sequence>
<dbReference type="PROSITE" id="PS52050">
    <property type="entry name" value="WYL"/>
    <property type="match status" value="1"/>
</dbReference>
<dbReference type="Pfam" id="PF13280">
    <property type="entry name" value="WYL"/>
    <property type="match status" value="1"/>
</dbReference>
<gene>
    <name evidence="2" type="ORF">EZJ44_01160</name>
</gene>
<accession>A0A4Q9V2A6</accession>
<dbReference type="InterPro" id="IPR026881">
    <property type="entry name" value="WYL_dom"/>
</dbReference>
<dbReference type="AlphaFoldDB" id="A0A4Q9V2A6"/>
<reference evidence="2 3" key="1">
    <citation type="submission" date="2019-02" db="EMBL/GenBank/DDBJ databases">
        <title>Arcanobacterium bovis sp. nov., isolated from the milk of a cow with mastitis.</title>
        <authorList>
            <person name="Sammra O."/>
            <person name="Foster G."/>
            <person name="Hassan A."/>
            <person name="Alssahen M."/>
            <person name="Laemmler C."/>
            <person name="Borowiak M."/>
            <person name="Malorny B."/>
            <person name="Abdulmawjood A."/>
        </authorList>
    </citation>
    <scope>NUCLEOTIDE SEQUENCE [LARGE SCALE GENOMIC DNA]</scope>
    <source>
        <strain evidence="2 3">C605018/01/1</strain>
    </source>
</reference>
<evidence type="ECO:0000313" key="2">
    <source>
        <dbReference type="EMBL" id="TBW23775.1"/>
    </source>
</evidence>
<feature type="domain" description="WYL" evidence="1">
    <location>
        <begin position="205"/>
        <end position="268"/>
    </location>
</feature>
<organism evidence="2 3">
    <name type="scientific">Arcanobacterium bovis</name>
    <dbReference type="NCBI Taxonomy" id="2529275"/>
    <lineage>
        <taxon>Bacteria</taxon>
        <taxon>Bacillati</taxon>
        <taxon>Actinomycetota</taxon>
        <taxon>Actinomycetes</taxon>
        <taxon>Actinomycetales</taxon>
        <taxon>Actinomycetaceae</taxon>
        <taxon>Arcanobacterium</taxon>
    </lineage>
</organism>
<dbReference type="Proteomes" id="UP000293036">
    <property type="component" value="Unassembled WGS sequence"/>
</dbReference>
<dbReference type="OrthoDB" id="3268930at2"/>
<evidence type="ECO:0000313" key="3">
    <source>
        <dbReference type="Proteomes" id="UP000293036"/>
    </source>
</evidence>
<keyword evidence="3" id="KW-1185">Reference proteome</keyword>
<dbReference type="EMBL" id="SJDT01000001">
    <property type="protein sequence ID" value="TBW23775.1"/>
    <property type="molecule type" value="Genomic_DNA"/>
</dbReference>
<evidence type="ECO:0000259" key="1">
    <source>
        <dbReference type="Pfam" id="PF13280"/>
    </source>
</evidence>
<dbReference type="RefSeq" id="WP_131279292.1">
    <property type="nucleotide sequence ID" value="NZ_JBHSLR010000009.1"/>
</dbReference>
<name>A0A4Q9V2A6_9ACTO</name>